<keyword evidence="2" id="KW-1185">Reference proteome</keyword>
<dbReference type="InterPro" id="IPR058231">
    <property type="entry name" value="MG284-like_C"/>
</dbReference>
<evidence type="ECO:0000313" key="2">
    <source>
        <dbReference type="Proteomes" id="UP000584587"/>
    </source>
</evidence>
<dbReference type="AlphaFoldDB" id="A0A846TWX8"/>
<dbReference type="RefSeq" id="WP_168105173.1">
    <property type="nucleotide sequence ID" value="NZ_CP051215.1"/>
</dbReference>
<dbReference type="NCBIfam" id="NF045770">
    <property type="entry name" value="MPN403_MG284_C"/>
    <property type="match status" value="1"/>
</dbReference>
<accession>A0A846TWX8</accession>
<reference evidence="1 2" key="1">
    <citation type="submission" date="2020-04" db="EMBL/GenBank/DDBJ databases">
        <title>Complete genome sequence of Spiroplasma platyhelix ATCC 51748, an insect isolate.</title>
        <authorList>
            <person name="Green E.A."/>
            <person name="Klassen J.L."/>
        </authorList>
    </citation>
    <scope>NUCLEOTIDE SEQUENCE [LARGE SCALE GENOMIC DNA]</scope>
    <source>
        <strain evidence="1 2">PALS-1</strain>
    </source>
</reference>
<name>A0A846TWX8_9MOLU</name>
<proteinExistence type="predicted"/>
<protein>
    <submittedName>
        <fullName evidence="1">Uncharacterized protein</fullName>
    </submittedName>
</protein>
<dbReference type="Proteomes" id="UP000584587">
    <property type="component" value="Unassembled WGS sequence"/>
</dbReference>
<organism evidence="1 2">
    <name type="scientific">Spiroplasma platyhelix PALS-1</name>
    <dbReference type="NCBI Taxonomy" id="1276218"/>
    <lineage>
        <taxon>Bacteria</taxon>
        <taxon>Bacillati</taxon>
        <taxon>Mycoplasmatota</taxon>
        <taxon>Mollicutes</taxon>
        <taxon>Entomoplasmatales</taxon>
        <taxon>Spiroplasmataceae</taxon>
        <taxon>Spiroplasma</taxon>
    </lineage>
</organism>
<comment type="caution">
    <text evidence="1">The sequence shown here is derived from an EMBL/GenBank/DDBJ whole genome shotgun (WGS) entry which is preliminary data.</text>
</comment>
<evidence type="ECO:0000313" key="1">
    <source>
        <dbReference type="EMBL" id="NKE38702.1"/>
    </source>
</evidence>
<dbReference type="EMBL" id="JAAVVK010000002">
    <property type="protein sequence ID" value="NKE38702.1"/>
    <property type="molecule type" value="Genomic_DNA"/>
</dbReference>
<gene>
    <name evidence="1" type="ORF">HER12_02900</name>
</gene>
<sequence>MKDSLSLDEKFISNIFQKYSKAKIILQNEGIKDADALQEKAISYGQDSTELSQLIDYQRYLQLIETILALMPKAEYTCLIKEFLAEDAKAWWKKHYSQDTYQKLKHKAITRFLYLFLI</sequence>